<dbReference type="PANTHER" id="PTHR15660">
    <property type="entry name" value="BRISC AND BRCA1-A COMPLEX MEMBER 1"/>
    <property type="match status" value="1"/>
</dbReference>
<dbReference type="Proteomes" id="UP000036403">
    <property type="component" value="Unassembled WGS sequence"/>
</dbReference>
<dbReference type="CDD" id="cd21502">
    <property type="entry name" value="vWA_BABAM1"/>
    <property type="match status" value="1"/>
</dbReference>
<feature type="compositionally biased region" description="Low complexity" evidence="6">
    <location>
        <begin position="65"/>
        <end position="88"/>
    </location>
</feature>
<evidence type="ECO:0000256" key="1">
    <source>
        <dbReference type="ARBA" id="ARBA00004123"/>
    </source>
</evidence>
<evidence type="ECO:0000313" key="8">
    <source>
        <dbReference type="Proteomes" id="UP000036403"/>
    </source>
</evidence>
<comment type="subcellular location">
    <subcellularLocation>
        <location evidence="1">Nucleus</location>
    </subcellularLocation>
</comment>
<dbReference type="PANTHER" id="PTHR15660:SF1">
    <property type="entry name" value="BRISC AND BRCA1-A COMPLEX MEMBER 1"/>
    <property type="match status" value="1"/>
</dbReference>
<dbReference type="GO" id="GO:0045739">
    <property type="term" value="P:positive regulation of DNA repair"/>
    <property type="evidence" value="ECO:0007669"/>
    <property type="project" value="InterPro"/>
</dbReference>
<dbReference type="AlphaFoldDB" id="A0A0J7KGL3"/>
<evidence type="ECO:0000256" key="6">
    <source>
        <dbReference type="SAM" id="MobiDB-lite"/>
    </source>
</evidence>
<dbReference type="PaxDb" id="67767-A0A0J7KGL3"/>
<gene>
    <name evidence="7" type="ORF">RF55_10994</name>
</gene>
<name>A0A0J7KGL3_LASNI</name>
<comment type="caution">
    <text evidence="7">The sequence shown here is derived from an EMBL/GenBank/DDBJ whole genome shotgun (WGS) entry which is preliminary data.</text>
</comment>
<keyword evidence="5" id="KW-0539">Nucleus</keyword>
<reference evidence="7 8" key="1">
    <citation type="submission" date="2015-04" db="EMBL/GenBank/DDBJ databases">
        <title>Lasius niger genome sequencing.</title>
        <authorList>
            <person name="Konorov E.A."/>
            <person name="Nikitin M.A."/>
            <person name="Kirill M.V."/>
            <person name="Chang P."/>
        </authorList>
    </citation>
    <scope>NUCLEOTIDE SEQUENCE [LARGE SCALE GENOMIC DNA]</scope>
    <source>
        <tissue evidence="7">Whole</tissue>
    </source>
</reference>
<evidence type="ECO:0000256" key="3">
    <source>
        <dbReference type="ARBA" id="ARBA00022763"/>
    </source>
</evidence>
<evidence type="ECO:0000256" key="4">
    <source>
        <dbReference type="ARBA" id="ARBA00023204"/>
    </source>
</evidence>
<evidence type="ECO:0000313" key="7">
    <source>
        <dbReference type="EMBL" id="KMQ89384.1"/>
    </source>
</evidence>
<dbReference type="GO" id="GO:0070552">
    <property type="term" value="C:BRISC complex"/>
    <property type="evidence" value="ECO:0007669"/>
    <property type="project" value="InterPro"/>
</dbReference>
<dbReference type="STRING" id="67767.A0A0J7KGL3"/>
<sequence>MSDKESNDEIQVISERLQAATTIDSAYNNAQQQQQQQQQEKSSRKNSNNGATRQPVDGKKSCPATTTSTTTTSTITNTTSTTTSTTTTTTSIEDYVQVRNIPEINLPEKIILVIDTVREQQCTPFKLGTGATFSPLYMIKRVVENFVGAKSTIQPGVHEYALMSLDSRGASWLCDYTSNVKSLVNHLESIAEDSPDEERRTYDLGQLFETIHARIATPATNQPPLFVSRVILIYGRSNAIPKFHSGQKYLENLTENPYFFLDVLFVHEPASDDNMCEAVYAEIAALDTTSYSYIFEVGRNATKLHDNMAKLLAHPLQRPLQKDAFYTFISNTAAQEVHTNV</sequence>
<evidence type="ECO:0000256" key="5">
    <source>
        <dbReference type="ARBA" id="ARBA00023242"/>
    </source>
</evidence>
<protein>
    <submittedName>
        <fullName evidence="7">Brisc and brca1-a complex member 1-like protein</fullName>
    </submittedName>
</protein>
<feature type="region of interest" description="Disordered" evidence="6">
    <location>
        <begin position="27"/>
        <end position="88"/>
    </location>
</feature>
<dbReference type="GO" id="GO:0016604">
    <property type="term" value="C:nuclear body"/>
    <property type="evidence" value="ECO:0007669"/>
    <property type="project" value="TreeGrafter"/>
</dbReference>
<keyword evidence="2" id="KW-0963">Cytoplasm</keyword>
<keyword evidence="8" id="KW-1185">Reference proteome</keyword>
<organism evidence="7 8">
    <name type="scientific">Lasius niger</name>
    <name type="common">Black garden ant</name>
    <dbReference type="NCBI Taxonomy" id="67767"/>
    <lineage>
        <taxon>Eukaryota</taxon>
        <taxon>Metazoa</taxon>
        <taxon>Ecdysozoa</taxon>
        <taxon>Arthropoda</taxon>
        <taxon>Hexapoda</taxon>
        <taxon>Insecta</taxon>
        <taxon>Pterygota</taxon>
        <taxon>Neoptera</taxon>
        <taxon>Endopterygota</taxon>
        <taxon>Hymenoptera</taxon>
        <taxon>Apocrita</taxon>
        <taxon>Aculeata</taxon>
        <taxon>Formicoidea</taxon>
        <taxon>Formicidae</taxon>
        <taxon>Formicinae</taxon>
        <taxon>Lasius</taxon>
        <taxon>Lasius</taxon>
    </lineage>
</organism>
<dbReference type="InterPro" id="IPR026126">
    <property type="entry name" value="BABAM1"/>
</dbReference>
<keyword evidence="3" id="KW-0227">DNA damage</keyword>
<accession>A0A0J7KGL3</accession>
<dbReference type="EMBL" id="LBMM01007833">
    <property type="protein sequence ID" value="KMQ89384.1"/>
    <property type="molecule type" value="Genomic_DNA"/>
</dbReference>
<dbReference type="GO" id="GO:0006302">
    <property type="term" value="P:double-strand break repair"/>
    <property type="evidence" value="ECO:0007669"/>
    <property type="project" value="TreeGrafter"/>
</dbReference>
<keyword evidence="4" id="KW-0234">DNA repair</keyword>
<proteinExistence type="predicted"/>
<dbReference type="GO" id="GO:0070531">
    <property type="term" value="C:BRCA1-A complex"/>
    <property type="evidence" value="ECO:0007669"/>
    <property type="project" value="InterPro"/>
</dbReference>
<evidence type="ECO:0000256" key="2">
    <source>
        <dbReference type="ARBA" id="ARBA00022490"/>
    </source>
</evidence>
<dbReference type="OrthoDB" id="547311at2759"/>
<dbReference type="GO" id="GO:0007095">
    <property type="term" value="P:mitotic G2 DNA damage checkpoint signaling"/>
    <property type="evidence" value="ECO:0007669"/>
    <property type="project" value="TreeGrafter"/>
</dbReference>